<dbReference type="GO" id="GO:0055085">
    <property type="term" value="P:transmembrane transport"/>
    <property type="evidence" value="ECO:0007669"/>
    <property type="project" value="InterPro"/>
</dbReference>
<dbReference type="RefSeq" id="WP_136429227.1">
    <property type="nucleotide sequence ID" value="NZ_SSSM01000006.1"/>
</dbReference>
<keyword evidence="2 6" id="KW-0813">Transport</keyword>
<keyword evidence="4 6" id="KW-1133">Transmembrane helix</keyword>
<feature type="domain" description="ABC transmembrane type-1" evidence="8">
    <location>
        <begin position="27"/>
        <end position="208"/>
    </location>
</feature>
<name>A0A4V6RYZ1_9MICO</name>
<dbReference type="Proteomes" id="UP000309133">
    <property type="component" value="Unassembled WGS sequence"/>
</dbReference>
<protein>
    <submittedName>
        <fullName evidence="9">ABC transporter permease</fullName>
    </submittedName>
</protein>
<dbReference type="SUPFAM" id="SSF161098">
    <property type="entry name" value="MetI-like"/>
    <property type="match status" value="1"/>
</dbReference>
<evidence type="ECO:0000256" key="6">
    <source>
        <dbReference type="RuleBase" id="RU363032"/>
    </source>
</evidence>
<evidence type="ECO:0000313" key="9">
    <source>
        <dbReference type="EMBL" id="THG28747.1"/>
    </source>
</evidence>
<feature type="region of interest" description="Disordered" evidence="7">
    <location>
        <begin position="225"/>
        <end position="262"/>
    </location>
</feature>
<comment type="caution">
    <text evidence="9">The sequence shown here is derived from an EMBL/GenBank/DDBJ whole genome shotgun (WGS) entry which is preliminary data.</text>
</comment>
<feature type="compositionally biased region" description="Polar residues" evidence="7">
    <location>
        <begin position="250"/>
        <end position="262"/>
    </location>
</feature>
<evidence type="ECO:0000313" key="10">
    <source>
        <dbReference type="Proteomes" id="UP000309133"/>
    </source>
</evidence>
<evidence type="ECO:0000256" key="7">
    <source>
        <dbReference type="SAM" id="MobiDB-lite"/>
    </source>
</evidence>
<feature type="transmembrane region" description="Helical" evidence="6">
    <location>
        <begin position="156"/>
        <end position="179"/>
    </location>
</feature>
<dbReference type="EMBL" id="SSSM01000006">
    <property type="protein sequence ID" value="THG28747.1"/>
    <property type="molecule type" value="Genomic_DNA"/>
</dbReference>
<dbReference type="PROSITE" id="PS50928">
    <property type="entry name" value="ABC_TM1"/>
    <property type="match status" value="1"/>
</dbReference>
<dbReference type="CDD" id="cd06261">
    <property type="entry name" value="TM_PBP2"/>
    <property type="match status" value="1"/>
</dbReference>
<reference evidence="9 10" key="1">
    <citation type="submission" date="2019-04" db="EMBL/GenBank/DDBJ databases">
        <authorList>
            <person name="Jiang L."/>
        </authorList>
    </citation>
    <scope>NUCLEOTIDE SEQUENCE [LARGE SCALE GENOMIC DNA]</scope>
    <source>
        <strain evidence="9 10">YIM 131853</strain>
    </source>
</reference>
<gene>
    <name evidence="9" type="ORF">E6C64_18385</name>
</gene>
<dbReference type="Gene3D" id="1.10.3720.10">
    <property type="entry name" value="MetI-like"/>
    <property type="match status" value="1"/>
</dbReference>
<comment type="subcellular location">
    <subcellularLocation>
        <location evidence="6">Cell membrane</location>
        <topology evidence="6">Multi-pass membrane protein</topology>
    </subcellularLocation>
    <subcellularLocation>
        <location evidence="1">Membrane</location>
        <topology evidence="1">Multi-pass membrane protein</topology>
    </subcellularLocation>
</comment>
<comment type="similarity">
    <text evidence="6">Belongs to the binding-protein-dependent transport system permease family.</text>
</comment>
<organism evidence="9 10">
    <name type="scientific">Naasia lichenicola</name>
    <dbReference type="NCBI Taxonomy" id="2565933"/>
    <lineage>
        <taxon>Bacteria</taxon>
        <taxon>Bacillati</taxon>
        <taxon>Actinomycetota</taxon>
        <taxon>Actinomycetes</taxon>
        <taxon>Micrococcales</taxon>
        <taxon>Microbacteriaceae</taxon>
        <taxon>Naasia</taxon>
    </lineage>
</organism>
<dbReference type="InterPro" id="IPR000515">
    <property type="entry name" value="MetI-like"/>
</dbReference>
<feature type="transmembrane region" description="Helical" evidence="6">
    <location>
        <begin position="32"/>
        <end position="53"/>
    </location>
</feature>
<evidence type="ECO:0000259" key="8">
    <source>
        <dbReference type="PROSITE" id="PS50928"/>
    </source>
</evidence>
<keyword evidence="3 6" id="KW-0812">Transmembrane</keyword>
<dbReference type="OrthoDB" id="5244012at2"/>
<sequence>MNLFLDAFLWLFSPDRLAGANAIPVRLGEHLFFTFFAFLIASAIAVPVGFLIGHTGKGREIAVAVSGAARALPSFGLILLLVMIIGVLQIAPAVTIALVLLAIPSILAGAYSGLEAVDRRTIDAARAVGMTEWQILTKVEIPLGLPLLISGMRSGMLQIVATATLAAYVGLGGLGYDILQGIAIRRYDQTLGGALVVVILALLLDTIFGILEHLVVPRGVRLGRTAGSGEKRTGRGSSRRPGVDGPEQAATASASLVGSGPS</sequence>
<evidence type="ECO:0000256" key="5">
    <source>
        <dbReference type="ARBA" id="ARBA00023136"/>
    </source>
</evidence>
<keyword evidence="5 6" id="KW-0472">Membrane</keyword>
<dbReference type="InterPro" id="IPR051204">
    <property type="entry name" value="ABC_transp_perm/SBD"/>
</dbReference>
<evidence type="ECO:0000256" key="2">
    <source>
        <dbReference type="ARBA" id="ARBA00022448"/>
    </source>
</evidence>
<dbReference type="PANTHER" id="PTHR30177">
    <property type="entry name" value="GLYCINE BETAINE/L-PROLINE TRANSPORT SYSTEM PERMEASE PROTEIN PROW"/>
    <property type="match status" value="1"/>
</dbReference>
<evidence type="ECO:0000256" key="4">
    <source>
        <dbReference type="ARBA" id="ARBA00022989"/>
    </source>
</evidence>
<dbReference type="GO" id="GO:0005886">
    <property type="term" value="C:plasma membrane"/>
    <property type="evidence" value="ECO:0007669"/>
    <property type="project" value="UniProtKB-SubCell"/>
</dbReference>
<dbReference type="GO" id="GO:0031460">
    <property type="term" value="P:glycine betaine transport"/>
    <property type="evidence" value="ECO:0007669"/>
    <property type="project" value="TreeGrafter"/>
</dbReference>
<accession>A0A4V6RYZ1</accession>
<evidence type="ECO:0000256" key="1">
    <source>
        <dbReference type="ARBA" id="ARBA00004141"/>
    </source>
</evidence>
<keyword evidence="10" id="KW-1185">Reference proteome</keyword>
<dbReference type="AlphaFoldDB" id="A0A4V6RYZ1"/>
<dbReference type="Pfam" id="PF00528">
    <property type="entry name" value="BPD_transp_1"/>
    <property type="match status" value="1"/>
</dbReference>
<proteinExistence type="inferred from homology"/>
<feature type="transmembrane region" description="Helical" evidence="6">
    <location>
        <begin position="191"/>
        <end position="211"/>
    </location>
</feature>
<dbReference type="InterPro" id="IPR035906">
    <property type="entry name" value="MetI-like_sf"/>
</dbReference>
<evidence type="ECO:0000256" key="3">
    <source>
        <dbReference type="ARBA" id="ARBA00022692"/>
    </source>
</evidence>
<dbReference type="PANTHER" id="PTHR30177:SF33">
    <property type="entry name" value="POSSIBLE OSMOPROTECTANT (GLYCINE BETAINE_CARNITINE_CHOLINE_L-PROLINE) TRANSPORT INTEGRAL MEMBRANE PROTEIN ABC TRANSPORTER PROZ"/>
    <property type="match status" value="1"/>
</dbReference>
<feature type="transmembrane region" description="Helical" evidence="6">
    <location>
        <begin position="74"/>
        <end position="103"/>
    </location>
</feature>